<reference evidence="2" key="1">
    <citation type="journal article" date="2015" name="Genome Announc.">
        <title>Draft genome sequence of the fungus Penicillium brasilianum MG11.</title>
        <authorList>
            <person name="Horn F."/>
            <person name="Linde J."/>
            <person name="Mattern D.J."/>
            <person name="Walther G."/>
            <person name="Guthke R."/>
            <person name="Brakhage A.A."/>
            <person name="Valiante V."/>
        </authorList>
    </citation>
    <scope>NUCLEOTIDE SEQUENCE [LARGE SCALE GENOMIC DNA]</scope>
    <source>
        <strain evidence="2">MG11</strain>
    </source>
</reference>
<dbReference type="OrthoDB" id="5428890at2759"/>
<gene>
    <name evidence="1" type="ORF">PMG11_02231</name>
</gene>
<sequence>MVGLPPSSSSNLSAINLDQQTEDGESVLKAALPQSLWNVCPEDKHEPTNEFLDYYRSQLVGVEAYGLNLKSHQDLIDLINFIKTLAHLTKPELIARLEASHAHLGSPIPAVELALRIWLFLSLEDWGSMETLEQHVHSMFPRSNSLPDSPTIALSFNVLSLEQIGGFKIVWTESLQDHLSLSIDDSEKELRIFHVASFLHTYGKSKDRPIFPPGFLEETARTLSLLIPSSNLKCQRWIRKARRQDEIDLEAAYLPPTSRDLADFPYWGRQLRELRDEYERTEPTTMRQWILDKRKPNQRYTFWIAVIALPCISIDRKGLCLVISYFIGLLTDWALFCELCRILKISMTAFLISLVLAYTDVSSTD</sequence>
<evidence type="ECO:0000313" key="1">
    <source>
        <dbReference type="EMBL" id="CEJ56004.1"/>
    </source>
</evidence>
<accession>A0A0F7TGV6</accession>
<name>A0A0F7TGV6_PENBI</name>
<organism evidence="1 2">
    <name type="scientific">Penicillium brasilianum</name>
    <dbReference type="NCBI Taxonomy" id="104259"/>
    <lineage>
        <taxon>Eukaryota</taxon>
        <taxon>Fungi</taxon>
        <taxon>Dikarya</taxon>
        <taxon>Ascomycota</taxon>
        <taxon>Pezizomycotina</taxon>
        <taxon>Eurotiomycetes</taxon>
        <taxon>Eurotiomycetidae</taxon>
        <taxon>Eurotiales</taxon>
        <taxon>Aspergillaceae</taxon>
        <taxon>Penicillium</taxon>
    </lineage>
</organism>
<dbReference type="EMBL" id="CDHK01000002">
    <property type="protein sequence ID" value="CEJ56004.1"/>
    <property type="molecule type" value="Genomic_DNA"/>
</dbReference>
<keyword evidence="2" id="KW-1185">Reference proteome</keyword>
<evidence type="ECO:0000313" key="2">
    <source>
        <dbReference type="Proteomes" id="UP000042958"/>
    </source>
</evidence>
<dbReference type="Proteomes" id="UP000042958">
    <property type="component" value="Unassembled WGS sequence"/>
</dbReference>
<proteinExistence type="predicted"/>
<dbReference type="AlphaFoldDB" id="A0A0F7TGV6"/>
<protein>
    <submittedName>
        <fullName evidence="1">Uncharacterized protein</fullName>
    </submittedName>
</protein>